<comment type="caution">
    <text evidence="3">The sequence shown here is derived from an EMBL/GenBank/DDBJ whole genome shotgun (WGS) entry which is preliminary data.</text>
</comment>
<dbReference type="CDD" id="cd02440">
    <property type="entry name" value="AdoMet_MTases"/>
    <property type="match status" value="1"/>
</dbReference>
<dbReference type="eggNOG" id="COG2226">
    <property type="taxonomic scope" value="Bacteria"/>
</dbReference>
<protein>
    <submittedName>
        <fullName evidence="3">Type 11 methyltransferase</fullName>
    </submittedName>
</protein>
<dbReference type="AlphaFoldDB" id="K2P856"/>
<name>K2P856_9HYPH</name>
<evidence type="ECO:0000313" key="4">
    <source>
        <dbReference type="Proteomes" id="UP000007374"/>
    </source>
</evidence>
<evidence type="ECO:0000256" key="1">
    <source>
        <dbReference type="ARBA" id="ARBA00022679"/>
    </source>
</evidence>
<sequence>MSAVDESVHAQLMDGVYRRQRHFYDLTRKYYLLGRDRMIAELAVPQGASVLELGCGTGRNLSLVARHYPHARLFGLDISRQMLATAQTQLAREGVSASLAQADASTFDAERLFGETGFERIFISYSLSMIPPWRETIAAALATLRPGGSLHIVDFGRQEHLPCWFRTGLRQWLAAFHVAPRDSMREVLESECEKLGASLRFDSLFRGYAIKAVIQKPV</sequence>
<gene>
    <name evidence="3" type="ORF">NA8A_05273</name>
</gene>
<dbReference type="EMBL" id="AMSI01000003">
    <property type="protein sequence ID" value="EKF43416.1"/>
    <property type="molecule type" value="Genomic_DNA"/>
</dbReference>
<dbReference type="InterPro" id="IPR029063">
    <property type="entry name" value="SAM-dependent_MTases_sf"/>
</dbReference>
<dbReference type="STRING" id="721133.SAMN05216176_101250"/>
<keyword evidence="1 3" id="KW-0808">Transferase</keyword>
<keyword evidence="4" id="KW-1185">Reference proteome</keyword>
<dbReference type="SUPFAM" id="SSF53335">
    <property type="entry name" value="S-adenosyl-L-methionine-dependent methyltransferases"/>
    <property type="match status" value="1"/>
</dbReference>
<dbReference type="Proteomes" id="UP000007374">
    <property type="component" value="Unassembled WGS sequence"/>
</dbReference>
<evidence type="ECO:0000259" key="2">
    <source>
        <dbReference type="Pfam" id="PF13649"/>
    </source>
</evidence>
<organism evidence="3 4">
    <name type="scientific">Nitratireductor indicus C115</name>
    <dbReference type="NCBI Taxonomy" id="1231190"/>
    <lineage>
        <taxon>Bacteria</taxon>
        <taxon>Pseudomonadati</taxon>
        <taxon>Pseudomonadota</taxon>
        <taxon>Alphaproteobacteria</taxon>
        <taxon>Hyphomicrobiales</taxon>
        <taxon>Phyllobacteriaceae</taxon>
        <taxon>Nitratireductor</taxon>
    </lineage>
</organism>
<proteinExistence type="predicted"/>
<dbReference type="PATRIC" id="fig|1231190.3.peg.1105"/>
<reference evidence="3 4" key="1">
    <citation type="journal article" date="2012" name="J. Bacteriol.">
        <title>Genome Sequence of Nitratireductor indicus Type Strain C115.</title>
        <authorList>
            <person name="Lai Q."/>
            <person name="Li G."/>
            <person name="Yu Z."/>
            <person name="Shao Z."/>
        </authorList>
    </citation>
    <scope>NUCLEOTIDE SEQUENCE [LARGE SCALE GENOMIC DNA]</scope>
    <source>
        <strain evidence="3 4">C115</strain>
    </source>
</reference>
<dbReference type="PANTHER" id="PTHR43861">
    <property type="entry name" value="TRANS-ACONITATE 2-METHYLTRANSFERASE-RELATED"/>
    <property type="match status" value="1"/>
</dbReference>
<dbReference type="GO" id="GO:0032259">
    <property type="term" value="P:methylation"/>
    <property type="evidence" value="ECO:0007669"/>
    <property type="project" value="UniProtKB-KW"/>
</dbReference>
<dbReference type="Gene3D" id="3.40.50.150">
    <property type="entry name" value="Vaccinia Virus protein VP39"/>
    <property type="match status" value="1"/>
</dbReference>
<dbReference type="InterPro" id="IPR041698">
    <property type="entry name" value="Methyltransf_25"/>
</dbReference>
<dbReference type="Pfam" id="PF13649">
    <property type="entry name" value="Methyltransf_25"/>
    <property type="match status" value="1"/>
</dbReference>
<keyword evidence="3" id="KW-0489">Methyltransferase</keyword>
<dbReference type="GO" id="GO:0008168">
    <property type="term" value="F:methyltransferase activity"/>
    <property type="evidence" value="ECO:0007669"/>
    <property type="project" value="UniProtKB-KW"/>
</dbReference>
<accession>K2P856</accession>
<evidence type="ECO:0000313" key="3">
    <source>
        <dbReference type="EMBL" id="EKF43416.1"/>
    </source>
</evidence>
<feature type="domain" description="Methyltransferase" evidence="2">
    <location>
        <begin position="50"/>
        <end position="148"/>
    </location>
</feature>